<name>A0A6A5TAF2_9PLEO</name>
<protein>
    <submittedName>
        <fullName evidence="2">HET-domain-containing protein</fullName>
    </submittedName>
</protein>
<dbReference type="Proteomes" id="UP000800035">
    <property type="component" value="Unassembled WGS sequence"/>
</dbReference>
<dbReference type="Pfam" id="PF06985">
    <property type="entry name" value="HET"/>
    <property type="match status" value="1"/>
</dbReference>
<keyword evidence="3" id="KW-1185">Reference proteome</keyword>
<reference evidence="2" key="1">
    <citation type="journal article" date="2020" name="Stud. Mycol.">
        <title>101 Dothideomycetes genomes: a test case for predicting lifestyles and emergence of pathogens.</title>
        <authorList>
            <person name="Haridas S."/>
            <person name="Albert R."/>
            <person name="Binder M."/>
            <person name="Bloem J."/>
            <person name="Labutti K."/>
            <person name="Salamov A."/>
            <person name="Andreopoulos B."/>
            <person name="Baker S."/>
            <person name="Barry K."/>
            <person name="Bills G."/>
            <person name="Bluhm B."/>
            <person name="Cannon C."/>
            <person name="Castanera R."/>
            <person name="Culley D."/>
            <person name="Daum C."/>
            <person name="Ezra D."/>
            <person name="Gonzalez J."/>
            <person name="Henrissat B."/>
            <person name="Kuo A."/>
            <person name="Liang C."/>
            <person name="Lipzen A."/>
            <person name="Lutzoni F."/>
            <person name="Magnuson J."/>
            <person name="Mondo S."/>
            <person name="Nolan M."/>
            <person name="Ohm R."/>
            <person name="Pangilinan J."/>
            <person name="Park H.-J."/>
            <person name="Ramirez L."/>
            <person name="Alfaro M."/>
            <person name="Sun H."/>
            <person name="Tritt A."/>
            <person name="Yoshinaga Y."/>
            <person name="Zwiers L.-H."/>
            <person name="Turgeon B."/>
            <person name="Goodwin S."/>
            <person name="Spatafora J."/>
            <person name="Crous P."/>
            <person name="Grigoriev I."/>
        </authorList>
    </citation>
    <scope>NUCLEOTIDE SEQUENCE</scope>
    <source>
        <strain evidence="2">CBS 675.92</strain>
    </source>
</reference>
<sequence length="348" mass="40191">LGRCLAEHEQCAVGKPVGFRPTRLMDLRPFHDSGDVRVVRGRATTGEYATLSYCWGGIAPLVLEPSSHDAFRKRIAWDDLPKTMQDAVMIAKRLDVRYLWIDALCIIQGPDGDFQKEASRMRAVYSGSLFTIAAAESSNPHGGCFRNRTPLRFTDCRIYDDNLQVIYVGARSPCTSIPRYGHPDQCRLAERAWCFQERMLSPRTLFFDRDLIHFECREGLLCESCPEYKDHESNYQSATRLHRELTSMSPRRREKSIQSFRRLWRIILPQYSATKLSHQDDRLSAIAGIVSSPQELLNLEAAFGLWTAFFVDELCWCAHRWLSEDDLRQNWTPPKHIPTWSWMRLSNA</sequence>
<organism evidence="2 3">
    <name type="scientific">Byssothecium circinans</name>
    <dbReference type="NCBI Taxonomy" id="147558"/>
    <lineage>
        <taxon>Eukaryota</taxon>
        <taxon>Fungi</taxon>
        <taxon>Dikarya</taxon>
        <taxon>Ascomycota</taxon>
        <taxon>Pezizomycotina</taxon>
        <taxon>Dothideomycetes</taxon>
        <taxon>Pleosporomycetidae</taxon>
        <taxon>Pleosporales</taxon>
        <taxon>Massarineae</taxon>
        <taxon>Massarinaceae</taxon>
        <taxon>Byssothecium</taxon>
    </lineage>
</organism>
<evidence type="ECO:0000313" key="3">
    <source>
        <dbReference type="Proteomes" id="UP000800035"/>
    </source>
</evidence>
<feature type="non-terminal residue" evidence="2">
    <location>
        <position position="1"/>
    </location>
</feature>
<dbReference type="InterPro" id="IPR010730">
    <property type="entry name" value="HET"/>
</dbReference>
<dbReference type="AlphaFoldDB" id="A0A6A5TAF2"/>
<accession>A0A6A5TAF2</accession>
<evidence type="ECO:0000259" key="1">
    <source>
        <dbReference type="Pfam" id="PF06985"/>
    </source>
</evidence>
<feature type="domain" description="Heterokaryon incompatibility" evidence="1">
    <location>
        <begin position="48"/>
        <end position="197"/>
    </location>
</feature>
<feature type="non-terminal residue" evidence="2">
    <location>
        <position position="348"/>
    </location>
</feature>
<dbReference type="PANTHER" id="PTHR33112:SF10">
    <property type="entry name" value="TOL"/>
    <property type="match status" value="1"/>
</dbReference>
<gene>
    <name evidence="2" type="ORF">CC80DRAFT_396448</name>
</gene>
<evidence type="ECO:0000313" key="2">
    <source>
        <dbReference type="EMBL" id="KAF1949571.1"/>
    </source>
</evidence>
<dbReference type="PANTHER" id="PTHR33112">
    <property type="entry name" value="DOMAIN PROTEIN, PUTATIVE-RELATED"/>
    <property type="match status" value="1"/>
</dbReference>
<proteinExistence type="predicted"/>
<dbReference type="EMBL" id="ML977035">
    <property type="protein sequence ID" value="KAF1949571.1"/>
    <property type="molecule type" value="Genomic_DNA"/>
</dbReference>
<dbReference type="OrthoDB" id="3792241at2759"/>